<dbReference type="InterPro" id="IPR036397">
    <property type="entry name" value="RNaseH_sf"/>
</dbReference>
<sequence>MEDQEAATVTRAFYSGWIARFGTPLKITTDQSRQFESSLFEHLCVLAGATHLRTTAYRPQANEMVERFHRQLKAAIKCYDNARWTETLPTVLLDIRTAWREDLESSAEMADYCRQLRSCFENLRPAAIISHGKRKLFVYKDLLTAEHVFVRHDAPKKLLQDSYDGPFKVIRRGEKTSVMDINGRHVKVSIDRLKPTYELNVDMDFSVQIQPQPLIFVPRTQTQQRSPVLPPPHSVQEELLTITLSTSPPSPYTSSEKINSNVIPIVQGTTTRSGRRVRFGDRFQAGGS</sequence>
<evidence type="ECO:0000313" key="2">
    <source>
        <dbReference type="Proteomes" id="UP000695000"/>
    </source>
</evidence>
<protein>
    <submittedName>
        <fullName evidence="3">Uncharacterized protein LOC108565493</fullName>
    </submittedName>
</protein>
<organism evidence="2 3">
    <name type="scientific">Nicrophorus vespilloides</name>
    <name type="common">Boreal carrion beetle</name>
    <dbReference type="NCBI Taxonomy" id="110193"/>
    <lineage>
        <taxon>Eukaryota</taxon>
        <taxon>Metazoa</taxon>
        <taxon>Ecdysozoa</taxon>
        <taxon>Arthropoda</taxon>
        <taxon>Hexapoda</taxon>
        <taxon>Insecta</taxon>
        <taxon>Pterygota</taxon>
        <taxon>Neoptera</taxon>
        <taxon>Endopterygota</taxon>
        <taxon>Coleoptera</taxon>
        <taxon>Polyphaga</taxon>
        <taxon>Staphyliniformia</taxon>
        <taxon>Silphidae</taxon>
        <taxon>Nicrophorinae</taxon>
        <taxon>Nicrophorus</taxon>
    </lineage>
</organism>
<dbReference type="PROSITE" id="PS50994">
    <property type="entry name" value="INTEGRASE"/>
    <property type="match status" value="1"/>
</dbReference>
<dbReference type="InterPro" id="IPR001584">
    <property type="entry name" value="Integrase_cat-core"/>
</dbReference>
<dbReference type="PANTHER" id="PTHR38681:SF1">
    <property type="entry name" value="RETROVIRUS-RELATED POL POLYPROTEIN FROM TRANSPOSON 412-LIKE PROTEIN"/>
    <property type="match status" value="1"/>
</dbReference>
<reference evidence="3" key="1">
    <citation type="submission" date="2025-08" db="UniProtKB">
        <authorList>
            <consortium name="RefSeq"/>
        </authorList>
    </citation>
    <scope>IDENTIFICATION</scope>
    <source>
        <tissue evidence="3">Whole Larva</tissue>
    </source>
</reference>
<gene>
    <name evidence="3" type="primary">LOC108565493</name>
</gene>
<dbReference type="Proteomes" id="UP000695000">
    <property type="component" value="Unplaced"/>
</dbReference>
<accession>A0ABM1N0Y7</accession>
<evidence type="ECO:0000313" key="3">
    <source>
        <dbReference type="RefSeq" id="XP_017780487.1"/>
    </source>
</evidence>
<name>A0ABM1N0Y7_NICVS</name>
<dbReference type="InterPro" id="IPR012337">
    <property type="entry name" value="RNaseH-like_sf"/>
</dbReference>
<dbReference type="RefSeq" id="XP_017780487.1">
    <property type="nucleotide sequence ID" value="XM_017924998.1"/>
</dbReference>
<evidence type="ECO:0000259" key="1">
    <source>
        <dbReference type="PROSITE" id="PS50994"/>
    </source>
</evidence>
<dbReference type="SUPFAM" id="SSF53098">
    <property type="entry name" value="Ribonuclease H-like"/>
    <property type="match status" value="1"/>
</dbReference>
<feature type="domain" description="Integrase catalytic" evidence="1">
    <location>
        <begin position="1"/>
        <end position="133"/>
    </location>
</feature>
<dbReference type="PANTHER" id="PTHR38681">
    <property type="entry name" value="RETROVIRUS-RELATED POL POLYPROTEIN FROM TRANSPOSON 412-LIKE PROTEIN-RELATED"/>
    <property type="match status" value="1"/>
</dbReference>
<keyword evidence="2" id="KW-1185">Reference proteome</keyword>
<dbReference type="Gene3D" id="3.30.420.10">
    <property type="entry name" value="Ribonuclease H-like superfamily/Ribonuclease H"/>
    <property type="match status" value="1"/>
</dbReference>
<proteinExistence type="predicted"/>
<dbReference type="GeneID" id="108565493"/>